<keyword evidence="3" id="KW-1185">Reference proteome</keyword>
<proteinExistence type="predicted"/>
<comment type="caution">
    <text evidence="2">The sequence shown here is derived from an EMBL/GenBank/DDBJ whole genome shotgun (WGS) entry which is preliminary data.</text>
</comment>
<dbReference type="Proteomes" id="UP001149165">
    <property type="component" value="Unassembled WGS sequence"/>
</dbReference>
<sequence length="80" mass="8312">MASVAAPKNTPLGVAPPTTHEALVSFSQDFSRAMPGRKSTKTLEDGMPPAPPPSPVAFAVDSNGKAPLSKREKIPSLSLE</sequence>
<dbReference type="EMBL" id="JAPQKH010000005">
    <property type="protein sequence ID" value="KAJ5097532.1"/>
    <property type="molecule type" value="Genomic_DNA"/>
</dbReference>
<evidence type="ECO:0000256" key="1">
    <source>
        <dbReference type="SAM" id="MobiDB-lite"/>
    </source>
</evidence>
<dbReference type="AlphaFoldDB" id="A0A9W9KA25"/>
<evidence type="ECO:0000313" key="2">
    <source>
        <dbReference type="EMBL" id="KAJ5097532.1"/>
    </source>
</evidence>
<gene>
    <name evidence="2" type="ORF">N7456_008253</name>
</gene>
<feature type="region of interest" description="Disordered" evidence="1">
    <location>
        <begin position="28"/>
        <end position="80"/>
    </location>
</feature>
<organism evidence="2 3">
    <name type="scientific">Penicillium angulare</name>
    <dbReference type="NCBI Taxonomy" id="116970"/>
    <lineage>
        <taxon>Eukaryota</taxon>
        <taxon>Fungi</taxon>
        <taxon>Dikarya</taxon>
        <taxon>Ascomycota</taxon>
        <taxon>Pezizomycotina</taxon>
        <taxon>Eurotiomycetes</taxon>
        <taxon>Eurotiomycetidae</taxon>
        <taxon>Eurotiales</taxon>
        <taxon>Aspergillaceae</taxon>
        <taxon>Penicillium</taxon>
    </lineage>
</organism>
<name>A0A9W9KA25_9EURO</name>
<protein>
    <submittedName>
        <fullName evidence="2">Uncharacterized protein</fullName>
    </submittedName>
</protein>
<dbReference type="OrthoDB" id="4348660at2759"/>
<evidence type="ECO:0000313" key="3">
    <source>
        <dbReference type="Proteomes" id="UP001149165"/>
    </source>
</evidence>
<reference evidence="2" key="1">
    <citation type="submission" date="2022-11" db="EMBL/GenBank/DDBJ databases">
        <authorList>
            <person name="Petersen C."/>
        </authorList>
    </citation>
    <scope>NUCLEOTIDE SEQUENCE</scope>
    <source>
        <strain evidence="2">IBT 30069</strain>
    </source>
</reference>
<reference evidence="2" key="2">
    <citation type="journal article" date="2023" name="IMA Fungus">
        <title>Comparative genomic study of the Penicillium genus elucidates a diverse pangenome and 15 lateral gene transfer events.</title>
        <authorList>
            <person name="Petersen C."/>
            <person name="Sorensen T."/>
            <person name="Nielsen M.R."/>
            <person name="Sondergaard T.E."/>
            <person name="Sorensen J.L."/>
            <person name="Fitzpatrick D.A."/>
            <person name="Frisvad J.C."/>
            <person name="Nielsen K.L."/>
        </authorList>
    </citation>
    <scope>NUCLEOTIDE SEQUENCE</scope>
    <source>
        <strain evidence="2">IBT 30069</strain>
    </source>
</reference>
<accession>A0A9W9KA25</accession>